<evidence type="ECO:0000313" key="3">
    <source>
        <dbReference type="Proteomes" id="UP000562492"/>
    </source>
</evidence>
<keyword evidence="3" id="KW-1185">Reference proteome</keyword>
<evidence type="ECO:0000256" key="1">
    <source>
        <dbReference type="SAM" id="MobiDB-lite"/>
    </source>
</evidence>
<evidence type="ECO:0000313" key="2">
    <source>
        <dbReference type="EMBL" id="MBB6576732.1"/>
    </source>
</evidence>
<dbReference type="Proteomes" id="UP000562492">
    <property type="component" value="Unassembled WGS sequence"/>
</dbReference>
<gene>
    <name evidence="2" type="ORF">HNP33_000780</name>
</gene>
<protein>
    <submittedName>
        <fullName evidence="2">DNA polymerase III gamma/tau subunit</fullName>
    </submittedName>
</protein>
<dbReference type="EMBL" id="JACHKZ010000003">
    <property type="protein sequence ID" value="MBB6576732.1"/>
    <property type="molecule type" value="Genomic_DNA"/>
</dbReference>
<dbReference type="NCBIfam" id="NF043076">
    <property type="entry name" value="PHA_gran_PhaM"/>
    <property type="match status" value="1"/>
</dbReference>
<sequence>MATSGDSFNPFAPGFDFLQKLAQGGVASSASAFPQWSDWVAPTLSVDDLEKRISELKTVLFWLEQNQRALAATIQAMEVQKMTLSALQTMNVPVDSWATSVVQNWQQFAKGSAAGAAAPGQGSGASNAPAAQETAQPPAAQPPAAASTPSEASAKKEASSASGSAGADPLQWWSALTQQFQHIAQQAVQDVTQHAMQHAATTQEAATTAMEAMGAAGGVSKAKRGGTQKPAAKVPASKKAAQRAPAKRAAAKKPLAGRK</sequence>
<organism evidence="2 3">
    <name type="scientific">Comamonas odontotermitis</name>
    <dbReference type="NCBI Taxonomy" id="379895"/>
    <lineage>
        <taxon>Bacteria</taxon>
        <taxon>Pseudomonadati</taxon>
        <taxon>Pseudomonadota</taxon>
        <taxon>Betaproteobacteria</taxon>
        <taxon>Burkholderiales</taxon>
        <taxon>Comamonadaceae</taxon>
        <taxon>Comamonas</taxon>
    </lineage>
</organism>
<proteinExistence type="predicted"/>
<feature type="region of interest" description="Disordered" evidence="1">
    <location>
        <begin position="113"/>
        <end position="167"/>
    </location>
</feature>
<feature type="compositionally biased region" description="Low complexity" evidence="1">
    <location>
        <begin position="229"/>
        <end position="244"/>
    </location>
</feature>
<name>A0ABR6RC65_9BURK</name>
<reference evidence="2 3" key="1">
    <citation type="submission" date="2020-08" db="EMBL/GenBank/DDBJ databases">
        <title>Functional genomics of gut bacteria from endangered species of beetles.</title>
        <authorList>
            <person name="Carlos-Shanley C."/>
        </authorList>
    </citation>
    <scope>NUCLEOTIDE SEQUENCE [LARGE SCALE GENOMIC DNA]</scope>
    <source>
        <strain evidence="2 3">S00124</strain>
    </source>
</reference>
<feature type="compositionally biased region" description="Basic residues" evidence="1">
    <location>
        <begin position="245"/>
        <end position="259"/>
    </location>
</feature>
<comment type="caution">
    <text evidence="2">The sequence shown here is derived from an EMBL/GenBank/DDBJ whole genome shotgun (WGS) entry which is preliminary data.</text>
</comment>
<dbReference type="RefSeq" id="WP_184705481.1">
    <property type="nucleotide sequence ID" value="NZ_JACHKZ010000003.1"/>
</dbReference>
<feature type="compositionally biased region" description="Low complexity" evidence="1">
    <location>
        <begin position="113"/>
        <end position="152"/>
    </location>
</feature>
<dbReference type="InterPro" id="IPR050026">
    <property type="entry name" value="PHA_gran_PhaM_N"/>
</dbReference>
<accession>A0ABR6RC65</accession>
<feature type="region of interest" description="Disordered" evidence="1">
    <location>
        <begin position="215"/>
        <end position="259"/>
    </location>
</feature>